<organism evidence="2 3">
    <name type="scientific">Glossina morsitans morsitans</name>
    <name type="common">Savannah tsetse fly</name>
    <dbReference type="NCBI Taxonomy" id="37546"/>
    <lineage>
        <taxon>Eukaryota</taxon>
        <taxon>Metazoa</taxon>
        <taxon>Ecdysozoa</taxon>
        <taxon>Arthropoda</taxon>
        <taxon>Hexapoda</taxon>
        <taxon>Insecta</taxon>
        <taxon>Pterygota</taxon>
        <taxon>Neoptera</taxon>
        <taxon>Endopterygota</taxon>
        <taxon>Diptera</taxon>
        <taxon>Brachycera</taxon>
        <taxon>Muscomorpha</taxon>
        <taxon>Hippoboscoidea</taxon>
        <taxon>Glossinidae</taxon>
        <taxon>Glossina</taxon>
    </lineage>
</organism>
<evidence type="ECO:0000313" key="2">
    <source>
        <dbReference type="EnsemblMetazoa" id="GMOY013427-PA"/>
    </source>
</evidence>
<name>A0A905AUT6_GLOMM</name>
<feature type="chain" id="PRO_5037631348" evidence="1">
    <location>
        <begin position="22"/>
        <end position="272"/>
    </location>
</feature>
<feature type="signal peptide" evidence="1">
    <location>
        <begin position="1"/>
        <end position="21"/>
    </location>
</feature>
<proteinExistence type="predicted"/>
<keyword evidence="1" id="KW-0732">Signal</keyword>
<dbReference type="EnsemblMetazoa" id="GMOY013427-RA">
    <property type="protein sequence ID" value="GMOY013427-PA"/>
    <property type="gene ID" value="GMOY013427"/>
</dbReference>
<accession>A0A905AUT6</accession>
<protein>
    <submittedName>
        <fullName evidence="2">Secreted protein</fullName>
    </submittedName>
</protein>
<dbReference type="EMBL" id="CCAG010012028">
    <property type="status" value="NOT_ANNOTATED_CDS"/>
    <property type="molecule type" value="Genomic_DNA"/>
</dbReference>
<reference evidence="2" key="1">
    <citation type="submission" date="2022-10" db="UniProtKB">
        <authorList>
            <consortium name="EnsemblMetazoa"/>
        </authorList>
    </citation>
    <scope>IDENTIFICATION</scope>
    <source>
        <strain evidence="2">Yale</strain>
    </source>
</reference>
<evidence type="ECO:0000313" key="3">
    <source>
        <dbReference type="Proteomes" id="UP000092444"/>
    </source>
</evidence>
<dbReference type="Proteomes" id="UP000092444">
    <property type="component" value="Unassembled WGS sequence"/>
</dbReference>
<sequence length="272" mass="29943">MHPTSAVNLCIIACILGICGSQRYEQQHSQGVSKADSENSKFAGAFNQEINMQTDRSLYLKKRKLRRRLHSLINPCYSNGRNTPQEKGNGRFLWDVNVYNVYQGGGILGCYDRPYLSNDIFGDAGLSPGATALGTILRLFAPGVLQNSLSAAARPQYQGNTVPTGTGLNEFQYDDYNVDANVDPNYRPYPLRQPPIRRPNQVFYDSTGALPLTPAQLVGNVATTVNGIIQQLTAVEYHSTHQKLQKSQSCLNILDQVQGGAEFITLTSESSH</sequence>
<dbReference type="AlphaFoldDB" id="A0A905AUT6"/>
<keyword evidence="3" id="KW-1185">Reference proteome</keyword>
<evidence type="ECO:0000256" key="1">
    <source>
        <dbReference type="SAM" id="SignalP"/>
    </source>
</evidence>